<proteinExistence type="predicted"/>
<dbReference type="EMBL" id="JACHMS010000001">
    <property type="protein sequence ID" value="MBB4715137.1"/>
    <property type="molecule type" value="Genomic_DNA"/>
</dbReference>
<dbReference type="SUPFAM" id="SSF56973">
    <property type="entry name" value="Aerolisin/ETX pore-forming domain"/>
    <property type="match status" value="1"/>
</dbReference>
<dbReference type="Proteomes" id="UP000565089">
    <property type="component" value="Unassembled WGS sequence"/>
</dbReference>
<accession>A0A7W7DTI7</accession>
<dbReference type="AlphaFoldDB" id="A0A7W7DTI7"/>
<evidence type="ECO:0000313" key="2">
    <source>
        <dbReference type="Proteomes" id="UP000565089"/>
    </source>
</evidence>
<dbReference type="RefSeq" id="WP_246546013.1">
    <property type="nucleotide sequence ID" value="NZ_JACHMS010000001.1"/>
</dbReference>
<evidence type="ECO:0000313" key="1">
    <source>
        <dbReference type="EMBL" id="MBB4715137.1"/>
    </source>
</evidence>
<sequence>MIIAAGKRPTRLEATHKTGGALMRSKIRILAAATAVAVLGMSNIAHADSGEDEITPADGGGITLNDGRVIGFGDEVTFTFEGEREKASDGRSASACPEVNDKPKYKVKGSPYFIASKPPKSTWLLPGQSVSWALTDSYEFTWDIGVSAEAEAGIILSKAKTSVDTKISNKWTWSGTQTVTDKNTTTKGYRAVLGQQGWKLTATKTWIAPPCKVKEKTIVIKAPRKGDISIGRKKS</sequence>
<organism evidence="1 2">
    <name type="scientific">Streptomyces luteogriseus</name>
    <dbReference type="NCBI Taxonomy" id="68233"/>
    <lineage>
        <taxon>Bacteria</taxon>
        <taxon>Bacillati</taxon>
        <taxon>Actinomycetota</taxon>
        <taxon>Actinomycetes</taxon>
        <taxon>Kitasatosporales</taxon>
        <taxon>Streptomycetaceae</taxon>
        <taxon>Streptomyces</taxon>
    </lineage>
</organism>
<reference evidence="1 2" key="1">
    <citation type="submission" date="2020-08" db="EMBL/GenBank/DDBJ databases">
        <title>Sequencing the genomes of 1000 actinobacteria strains.</title>
        <authorList>
            <person name="Klenk H.-P."/>
        </authorList>
    </citation>
    <scope>NUCLEOTIDE SEQUENCE [LARGE SCALE GENOMIC DNA]</scope>
    <source>
        <strain evidence="1 2">DSM 40483</strain>
    </source>
</reference>
<name>A0A7W7DTI7_9ACTN</name>
<dbReference type="GeneID" id="95796990"/>
<protein>
    <submittedName>
        <fullName evidence="1">Uncharacterized protein</fullName>
    </submittedName>
</protein>
<gene>
    <name evidence="1" type="ORF">BJ965_005019</name>
</gene>
<keyword evidence="2" id="KW-1185">Reference proteome</keyword>
<comment type="caution">
    <text evidence="1">The sequence shown here is derived from an EMBL/GenBank/DDBJ whole genome shotgun (WGS) entry which is preliminary data.</text>
</comment>